<dbReference type="SUPFAM" id="SSF53335">
    <property type="entry name" value="S-adenosyl-L-methionine-dependent methyltransferases"/>
    <property type="match status" value="1"/>
</dbReference>
<keyword evidence="2" id="KW-0808">Transferase</keyword>
<keyword evidence="3" id="KW-1185">Reference proteome</keyword>
<dbReference type="GO" id="GO:0032259">
    <property type="term" value="P:methylation"/>
    <property type="evidence" value="ECO:0007669"/>
    <property type="project" value="UniProtKB-KW"/>
</dbReference>
<feature type="domain" description="Methyltransferase type 11" evidence="1">
    <location>
        <begin position="50"/>
        <end position="145"/>
    </location>
</feature>
<dbReference type="GO" id="GO:0008757">
    <property type="term" value="F:S-adenosylmethionine-dependent methyltransferase activity"/>
    <property type="evidence" value="ECO:0007669"/>
    <property type="project" value="InterPro"/>
</dbReference>
<evidence type="ECO:0000313" key="3">
    <source>
        <dbReference type="Proteomes" id="UP000252100"/>
    </source>
</evidence>
<dbReference type="PANTHER" id="PTHR43591">
    <property type="entry name" value="METHYLTRANSFERASE"/>
    <property type="match status" value="1"/>
</dbReference>
<dbReference type="CDD" id="cd02440">
    <property type="entry name" value="AdoMet_MTases"/>
    <property type="match status" value="1"/>
</dbReference>
<keyword evidence="2" id="KW-0489">Methyltransferase</keyword>
<dbReference type="KEGG" id="rue:DT065_12440"/>
<dbReference type="EMBL" id="CP031092">
    <property type="protein sequence ID" value="AXF56738.1"/>
    <property type="molecule type" value="Genomic_DNA"/>
</dbReference>
<dbReference type="OrthoDB" id="5522265at2"/>
<reference evidence="2 3" key="1">
    <citation type="journal article" date="2018" name="J. Microbiol.">
        <title>Salicibibacter kimchii gen. nov., sp. nov., a moderately halophilic and alkalitolerant bacterium in the family Bacillaceae, isolated from kimchi.</title>
        <authorList>
            <person name="Jang J.Y."/>
            <person name="Oh Y.J."/>
            <person name="Lim S.K."/>
            <person name="Park H.K."/>
            <person name="Lee C."/>
            <person name="Kim J.Y."/>
            <person name="Lee M.A."/>
            <person name="Choi H.J."/>
        </authorList>
    </citation>
    <scope>NUCLEOTIDE SEQUENCE [LARGE SCALE GENOMIC DNA]</scope>
    <source>
        <strain evidence="2 3">NKC1-1</strain>
    </source>
</reference>
<dbReference type="Gene3D" id="3.40.50.150">
    <property type="entry name" value="Vaccinia Virus protein VP39"/>
    <property type="match status" value="1"/>
</dbReference>
<evidence type="ECO:0000313" key="2">
    <source>
        <dbReference type="EMBL" id="AXF56738.1"/>
    </source>
</evidence>
<gene>
    <name evidence="2" type="ORF">DT065_12440</name>
</gene>
<organism evidence="2 3">
    <name type="scientific">Salicibibacter kimchii</name>
    <dbReference type="NCBI Taxonomy" id="2099786"/>
    <lineage>
        <taxon>Bacteria</taxon>
        <taxon>Bacillati</taxon>
        <taxon>Bacillota</taxon>
        <taxon>Bacilli</taxon>
        <taxon>Bacillales</taxon>
        <taxon>Bacillaceae</taxon>
        <taxon>Salicibibacter</taxon>
    </lineage>
</organism>
<dbReference type="InterPro" id="IPR013216">
    <property type="entry name" value="Methyltransf_11"/>
</dbReference>
<dbReference type="InterPro" id="IPR029063">
    <property type="entry name" value="SAM-dependent_MTases_sf"/>
</dbReference>
<dbReference type="Proteomes" id="UP000252100">
    <property type="component" value="Chromosome"/>
</dbReference>
<accession>A0A345C0K7</accession>
<dbReference type="RefSeq" id="WP_114373904.1">
    <property type="nucleotide sequence ID" value="NZ_CP031092.1"/>
</dbReference>
<dbReference type="Pfam" id="PF08241">
    <property type="entry name" value="Methyltransf_11"/>
    <property type="match status" value="1"/>
</dbReference>
<dbReference type="AlphaFoldDB" id="A0A345C0K7"/>
<protein>
    <submittedName>
        <fullName evidence="2">Class I SAM-dependent methyltransferase</fullName>
    </submittedName>
</protein>
<name>A0A345C0K7_9BACI</name>
<proteinExistence type="predicted"/>
<dbReference type="PANTHER" id="PTHR43591:SF24">
    <property type="entry name" value="2-METHOXY-6-POLYPRENYL-1,4-BENZOQUINOL METHYLASE, MITOCHONDRIAL"/>
    <property type="match status" value="1"/>
</dbReference>
<evidence type="ECO:0000259" key="1">
    <source>
        <dbReference type="Pfam" id="PF08241"/>
    </source>
</evidence>
<sequence>MEENNIKTYWNLRAEGFSLSNQAQLQSDITGDWNAILQQYAPRKDKLKCLDIGCGPGFLAILLAKMGHNVSAIDYTENMLRHAEKNAKKDGLEIDFMKMDAQNLDFEGNYFDYIVSRNLTWNLEFPHQAYSEWLRVLKPSGRLLIFDGNHYLHCYNKLYQQYRNSNAYVDSHNKEHLKGIDTNRMERIAMNLPLSKVERPGWDLRFFDKAGEKKVMYEVESSSFTDNNGEEQSVINNFYICVQKRDKDQENV</sequence>